<gene>
    <name evidence="1" type="ORF">BN000_04118</name>
</gene>
<reference evidence="2" key="1">
    <citation type="submission" date="2015-03" db="EMBL/GenBank/DDBJ databases">
        <authorList>
            <person name="Urmite Genomes"/>
        </authorList>
    </citation>
    <scope>NUCLEOTIDE SEQUENCE [LARGE SCALE GENOMIC DNA]</scope>
    <source>
        <strain evidence="2">CSUR P1344</strain>
    </source>
</reference>
<evidence type="ECO:0000313" key="1">
    <source>
        <dbReference type="EMBL" id="CQD18257.1"/>
    </source>
</evidence>
<sequence>MSRAASAESGGTTFFGTGIEPGFMCDALTLSLSSISRDITSIRAQECLSYATYDQPNYHVSHGGILGAPCDPSYGNAFADHILAAGMGGLALLLADALGVTLEDLTAVVDLAVAEKAFEVAMGPIGKGAVAGCRFGRAARMFPEGSADGSAARSGVTYPCSRPKRHRAGCCVSRERRRALRHRRNPQRRRWHAPPYSSRLQDLSAFTCP</sequence>
<dbReference type="Proteomes" id="UP000199601">
    <property type="component" value="Unassembled WGS sequence"/>
</dbReference>
<dbReference type="EMBL" id="CTEC01000002">
    <property type="protein sequence ID" value="CQD18257.1"/>
    <property type="molecule type" value="Genomic_DNA"/>
</dbReference>
<dbReference type="AlphaFoldDB" id="A0A0U1DKD8"/>
<name>A0A0U1DKD8_9MYCO</name>
<protein>
    <submittedName>
        <fullName evidence="1">Dihydrodipicolinate reductase-like protein</fullName>
    </submittedName>
</protein>
<proteinExistence type="predicted"/>
<evidence type="ECO:0000313" key="2">
    <source>
        <dbReference type="Proteomes" id="UP000199601"/>
    </source>
</evidence>
<organism evidence="1 2">
    <name type="scientific">Mycobacterium europaeum</name>
    <dbReference type="NCBI Taxonomy" id="761804"/>
    <lineage>
        <taxon>Bacteria</taxon>
        <taxon>Bacillati</taxon>
        <taxon>Actinomycetota</taxon>
        <taxon>Actinomycetes</taxon>
        <taxon>Mycobacteriales</taxon>
        <taxon>Mycobacteriaceae</taxon>
        <taxon>Mycobacterium</taxon>
        <taxon>Mycobacterium simiae complex</taxon>
    </lineage>
</organism>
<accession>A0A0U1DKD8</accession>
<keyword evidence="2" id="KW-1185">Reference proteome</keyword>